<reference evidence="6 7" key="1">
    <citation type="submission" date="2020-07" db="EMBL/GenBank/DDBJ databases">
        <title>Sequencing the genomes of 1000 actinobacteria strains.</title>
        <authorList>
            <person name="Klenk H.-P."/>
        </authorList>
    </citation>
    <scope>NUCLEOTIDE SEQUENCE [LARGE SCALE GENOMIC DNA]</scope>
    <source>
        <strain evidence="6 7">DSM 45927</strain>
    </source>
</reference>
<dbReference type="Proteomes" id="UP000575985">
    <property type="component" value="Unassembled WGS sequence"/>
</dbReference>
<keyword evidence="3 6" id="KW-0238">DNA-binding</keyword>
<comment type="similarity">
    <text evidence="1">Belongs to the LysR transcriptional regulatory family.</text>
</comment>
<gene>
    <name evidence="6" type="ORF">HNR12_003640</name>
</gene>
<evidence type="ECO:0000313" key="7">
    <source>
        <dbReference type="Proteomes" id="UP000575985"/>
    </source>
</evidence>
<evidence type="ECO:0000256" key="3">
    <source>
        <dbReference type="ARBA" id="ARBA00023125"/>
    </source>
</evidence>
<feature type="domain" description="LysR substrate-binding" evidence="5">
    <location>
        <begin position="2"/>
        <end position="88"/>
    </location>
</feature>
<evidence type="ECO:0000256" key="2">
    <source>
        <dbReference type="ARBA" id="ARBA00023015"/>
    </source>
</evidence>
<dbReference type="GO" id="GO:0003677">
    <property type="term" value="F:DNA binding"/>
    <property type="evidence" value="ECO:0007669"/>
    <property type="project" value="UniProtKB-KW"/>
</dbReference>
<name>A0A853BQA5_9ACTN</name>
<dbReference type="PANTHER" id="PTHR30346">
    <property type="entry name" value="TRANSCRIPTIONAL DUAL REGULATOR HCAR-RELATED"/>
    <property type="match status" value="1"/>
</dbReference>
<keyword evidence="2" id="KW-0805">Transcription regulation</keyword>
<dbReference type="Pfam" id="PF03466">
    <property type="entry name" value="LysR_substrate"/>
    <property type="match status" value="1"/>
</dbReference>
<organism evidence="6 7">
    <name type="scientific">Streptomonospora nanhaiensis</name>
    <dbReference type="NCBI Taxonomy" id="1323731"/>
    <lineage>
        <taxon>Bacteria</taxon>
        <taxon>Bacillati</taxon>
        <taxon>Actinomycetota</taxon>
        <taxon>Actinomycetes</taxon>
        <taxon>Streptosporangiales</taxon>
        <taxon>Nocardiopsidaceae</taxon>
        <taxon>Streptomonospora</taxon>
    </lineage>
</organism>
<dbReference type="GO" id="GO:0003700">
    <property type="term" value="F:DNA-binding transcription factor activity"/>
    <property type="evidence" value="ECO:0007669"/>
    <property type="project" value="TreeGrafter"/>
</dbReference>
<sequence length="125" mass="13194">MLDRLAADAPGLRVRLSKAGRADRLAGVRSGELDTALVRVLGSAPGLELLPVWHERLVVALPADHPAAAHPDLTLAHLGGLPLRLAERERNPAFHDLHLAVPPGPPSPALRALLDACARTHPPEG</sequence>
<evidence type="ECO:0000256" key="1">
    <source>
        <dbReference type="ARBA" id="ARBA00009437"/>
    </source>
</evidence>
<dbReference type="GO" id="GO:0032993">
    <property type="term" value="C:protein-DNA complex"/>
    <property type="evidence" value="ECO:0007669"/>
    <property type="project" value="TreeGrafter"/>
</dbReference>
<accession>A0A853BQA5</accession>
<dbReference type="EMBL" id="JACCFO010000001">
    <property type="protein sequence ID" value="NYI97363.1"/>
    <property type="molecule type" value="Genomic_DNA"/>
</dbReference>
<dbReference type="Gene3D" id="3.40.190.10">
    <property type="entry name" value="Periplasmic binding protein-like II"/>
    <property type="match status" value="2"/>
</dbReference>
<keyword evidence="7" id="KW-1185">Reference proteome</keyword>
<evidence type="ECO:0000313" key="6">
    <source>
        <dbReference type="EMBL" id="NYI97363.1"/>
    </source>
</evidence>
<keyword evidence="4" id="KW-0804">Transcription</keyword>
<dbReference type="InterPro" id="IPR005119">
    <property type="entry name" value="LysR_subst-bd"/>
</dbReference>
<dbReference type="SUPFAM" id="SSF53850">
    <property type="entry name" value="Periplasmic binding protein-like II"/>
    <property type="match status" value="1"/>
</dbReference>
<dbReference type="AlphaFoldDB" id="A0A853BQA5"/>
<evidence type="ECO:0000259" key="5">
    <source>
        <dbReference type="Pfam" id="PF03466"/>
    </source>
</evidence>
<evidence type="ECO:0000256" key="4">
    <source>
        <dbReference type="ARBA" id="ARBA00023163"/>
    </source>
</evidence>
<proteinExistence type="inferred from homology"/>
<dbReference type="PANTHER" id="PTHR30346:SF0">
    <property type="entry name" value="HCA OPERON TRANSCRIPTIONAL ACTIVATOR HCAR"/>
    <property type="match status" value="1"/>
</dbReference>
<protein>
    <submittedName>
        <fullName evidence="6">DNA-binding transcriptional LysR family regulator</fullName>
    </submittedName>
</protein>
<comment type="caution">
    <text evidence="6">The sequence shown here is derived from an EMBL/GenBank/DDBJ whole genome shotgun (WGS) entry which is preliminary data.</text>
</comment>